<protein>
    <submittedName>
        <fullName evidence="5">Condensation domain-containing protein</fullName>
    </submittedName>
</protein>
<comment type="cofactor">
    <cofactor evidence="1">
        <name>pantetheine 4'-phosphate</name>
        <dbReference type="ChEBI" id="CHEBI:47942"/>
    </cofactor>
</comment>
<feature type="non-terminal residue" evidence="5">
    <location>
        <position position="528"/>
    </location>
</feature>
<sequence>HGERLYRSGDLCRLRADGCIEYLGRLDQQVKLRGYRIELGEIEVQLRGCAGVEQAVVALRGEGERRRLVAYWVGEAQAGELQAALQARLPGYMVPGGWMKLAHLPVMANGKLDRAALPAPREDQEVQSVAPRSEREAQLRDIWAAVLGREAQPPGVTQNFFEAGGDSIVSLQLIAKARQVGLRLTPKQVFDHPTIEAQARVAVALSESGEGVRAGQDELHEAVPLTPIQQWFFERFAQAPSHWNQAVLLRVRGGLDEAVLERALQVLVARHDALRLRFAREAGTEATTGTGGWRQRVVPVAPVTPQASVTVDAMAATRLVERISVGDADGWEQALYDACTQVQQQLDLENGPLLKAASLDVGRHGQRVLLAIHHLAVDGVSWRILLDQLQQAYEQAERGEAIGIGARSTPFSVWSVRQQEYGMRAERLAELGWWQQRLTGVTPWPALRTEQTEQTVVGEAVQTGATQTHTTQTHTLRLDAPTTSALLYDSSRNTGLTPEVLLLAALTQTLSQRSGQSRVLIELEGHGR</sequence>
<keyword evidence="6" id="KW-1185">Reference proteome</keyword>
<evidence type="ECO:0000256" key="1">
    <source>
        <dbReference type="ARBA" id="ARBA00001957"/>
    </source>
</evidence>
<feature type="domain" description="Carrier" evidence="4">
    <location>
        <begin position="130"/>
        <end position="206"/>
    </location>
</feature>
<organism evidence="5 6">
    <name type="scientific">Paraburkholderia dilworthii</name>
    <dbReference type="NCBI Taxonomy" id="948106"/>
    <lineage>
        <taxon>Bacteria</taxon>
        <taxon>Pseudomonadati</taxon>
        <taxon>Pseudomonadota</taxon>
        <taxon>Betaproteobacteria</taxon>
        <taxon>Burkholderiales</taxon>
        <taxon>Burkholderiaceae</taxon>
        <taxon>Paraburkholderia</taxon>
    </lineage>
</organism>
<evidence type="ECO:0000256" key="2">
    <source>
        <dbReference type="ARBA" id="ARBA00022450"/>
    </source>
</evidence>
<dbReference type="InterPro" id="IPR001242">
    <property type="entry name" value="Condensation_dom"/>
</dbReference>
<dbReference type="Gene3D" id="3.40.50.12780">
    <property type="entry name" value="N-terminal domain of ligase-like"/>
    <property type="match status" value="1"/>
</dbReference>
<dbReference type="RefSeq" id="WP_408220288.1">
    <property type="nucleotide sequence ID" value="NZ_JAQQBZ010000071.1"/>
</dbReference>
<dbReference type="Pfam" id="PF00668">
    <property type="entry name" value="Condensation"/>
    <property type="match status" value="1"/>
</dbReference>
<dbReference type="InterPro" id="IPR036736">
    <property type="entry name" value="ACP-like_sf"/>
</dbReference>
<dbReference type="PROSITE" id="PS00012">
    <property type="entry name" value="PHOSPHOPANTETHEINE"/>
    <property type="match status" value="1"/>
</dbReference>
<dbReference type="Pfam" id="PF00550">
    <property type="entry name" value="PP-binding"/>
    <property type="match status" value="1"/>
</dbReference>
<accession>A0ABW9DM45</accession>
<comment type="caution">
    <text evidence="5">The sequence shown here is derived from an EMBL/GenBank/DDBJ whole genome shotgun (WGS) entry which is preliminary data.</text>
</comment>
<evidence type="ECO:0000256" key="3">
    <source>
        <dbReference type="ARBA" id="ARBA00022553"/>
    </source>
</evidence>
<dbReference type="Gene3D" id="3.30.559.30">
    <property type="entry name" value="Nonribosomal peptide synthetase, condensation domain"/>
    <property type="match status" value="1"/>
</dbReference>
<dbReference type="InterPro" id="IPR045851">
    <property type="entry name" value="AMP-bd_C_sf"/>
</dbReference>
<evidence type="ECO:0000259" key="4">
    <source>
        <dbReference type="PROSITE" id="PS50075"/>
    </source>
</evidence>
<dbReference type="SUPFAM" id="SSF47336">
    <property type="entry name" value="ACP-like"/>
    <property type="match status" value="1"/>
</dbReference>
<reference evidence="5 6" key="1">
    <citation type="journal article" date="2024" name="Chem. Sci.">
        <title>Discovery of megapolipeptins by genome mining of a Burkholderiales bacteria collection.</title>
        <authorList>
            <person name="Paulo B.S."/>
            <person name="Recchia M.J.J."/>
            <person name="Lee S."/>
            <person name="Fergusson C.H."/>
            <person name="Romanowski S.B."/>
            <person name="Hernandez A."/>
            <person name="Krull N."/>
            <person name="Liu D.Y."/>
            <person name="Cavanagh H."/>
            <person name="Bos A."/>
            <person name="Gray C.A."/>
            <person name="Murphy B.T."/>
            <person name="Linington R.G."/>
            <person name="Eustaquio A.S."/>
        </authorList>
    </citation>
    <scope>NUCLEOTIDE SEQUENCE [LARGE SCALE GENOMIC DNA]</scope>
    <source>
        <strain evidence="5 6">RL17-335-BIF-A</strain>
    </source>
</reference>
<dbReference type="InterPro" id="IPR042099">
    <property type="entry name" value="ANL_N_sf"/>
</dbReference>
<dbReference type="InterPro" id="IPR009081">
    <property type="entry name" value="PP-bd_ACP"/>
</dbReference>
<feature type="non-terminal residue" evidence="5">
    <location>
        <position position="1"/>
    </location>
</feature>
<dbReference type="SMART" id="SM00823">
    <property type="entry name" value="PKS_PP"/>
    <property type="match status" value="1"/>
</dbReference>
<proteinExistence type="predicted"/>
<keyword evidence="2" id="KW-0596">Phosphopantetheine</keyword>
<dbReference type="PANTHER" id="PTHR45527">
    <property type="entry name" value="NONRIBOSOMAL PEPTIDE SYNTHETASE"/>
    <property type="match status" value="1"/>
</dbReference>
<dbReference type="SUPFAM" id="SSF56801">
    <property type="entry name" value="Acetyl-CoA synthetase-like"/>
    <property type="match status" value="1"/>
</dbReference>
<dbReference type="InterPro" id="IPR006162">
    <property type="entry name" value="Ppantetheine_attach_site"/>
</dbReference>
<dbReference type="Proteomes" id="UP001629367">
    <property type="component" value="Unassembled WGS sequence"/>
</dbReference>
<dbReference type="PANTHER" id="PTHR45527:SF1">
    <property type="entry name" value="FATTY ACID SYNTHASE"/>
    <property type="match status" value="1"/>
</dbReference>
<dbReference type="InterPro" id="IPR023213">
    <property type="entry name" value="CAT-like_dom_sf"/>
</dbReference>
<evidence type="ECO:0000313" key="5">
    <source>
        <dbReference type="EMBL" id="MFM0598528.1"/>
    </source>
</evidence>
<dbReference type="PROSITE" id="PS50075">
    <property type="entry name" value="CARRIER"/>
    <property type="match status" value="1"/>
</dbReference>
<name>A0ABW9DM45_9BURK</name>
<evidence type="ECO:0000313" key="6">
    <source>
        <dbReference type="Proteomes" id="UP001629367"/>
    </source>
</evidence>
<dbReference type="EMBL" id="JAQQBZ010000071">
    <property type="protein sequence ID" value="MFM0598528.1"/>
    <property type="molecule type" value="Genomic_DNA"/>
</dbReference>
<dbReference type="Gene3D" id="1.10.1200.10">
    <property type="entry name" value="ACP-like"/>
    <property type="match status" value="1"/>
</dbReference>
<keyword evidence="3" id="KW-0597">Phosphoprotein</keyword>
<gene>
    <name evidence="5" type="ORF">PQQ68_36410</name>
</gene>
<dbReference type="Gene3D" id="3.30.559.10">
    <property type="entry name" value="Chloramphenicol acetyltransferase-like domain"/>
    <property type="match status" value="1"/>
</dbReference>
<dbReference type="InterPro" id="IPR020806">
    <property type="entry name" value="PKS_PP-bd"/>
</dbReference>
<dbReference type="SUPFAM" id="SSF52777">
    <property type="entry name" value="CoA-dependent acyltransferases"/>
    <property type="match status" value="2"/>
</dbReference>
<dbReference type="Gene3D" id="3.30.300.30">
    <property type="match status" value="1"/>
</dbReference>